<keyword evidence="7" id="KW-1185">Reference proteome</keyword>
<comment type="subcellular location">
    <subcellularLocation>
        <location evidence="1">Nucleus</location>
    </subcellularLocation>
</comment>
<evidence type="ECO:0000313" key="7">
    <source>
        <dbReference type="Proteomes" id="UP000789508"/>
    </source>
</evidence>
<feature type="compositionally biased region" description="Polar residues" evidence="4">
    <location>
        <begin position="1"/>
        <end position="43"/>
    </location>
</feature>
<feature type="region of interest" description="Disordered" evidence="4">
    <location>
        <begin position="245"/>
        <end position="354"/>
    </location>
</feature>
<organism evidence="6 7">
    <name type="scientific">Ambispora leptoticha</name>
    <dbReference type="NCBI Taxonomy" id="144679"/>
    <lineage>
        <taxon>Eukaryota</taxon>
        <taxon>Fungi</taxon>
        <taxon>Fungi incertae sedis</taxon>
        <taxon>Mucoromycota</taxon>
        <taxon>Glomeromycotina</taxon>
        <taxon>Glomeromycetes</taxon>
        <taxon>Archaeosporales</taxon>
        <taxon>Ambisporaceae</taxon>
        <taxon>Ambispora</taxon>
    </lineage>
</organism>
<keyword evidence="3" id="KW-0175">Coiled coil</keyword>
<name>A0A9N9AAF5_9GLOM</name>
<protein>
    <submittedName>
        <fullName evidence="6">13349_t:CDS:1</fullName>
    </submittedName>
</protein>
<dbReference type="SMART" id="SM00338">
    <property type="entry name" value="BRLZ"/>
    <property type="match status" value="1"/>
</dbReference>
<dbReference type="InterPro" id="IPR050936">
    <property type="entry name" value="AP-1-like"/>
</dbReference>
<comment type="caution">
    <text evidence="6">The sequence shown here is derived from an EMBL/GenBank/DDBJ whole genome shotgun (WGS) entry which is preliminary data.</text>
</comment>
<dbReference type="InterPro" id="IPR004827">
    <property type="entry name" value="bZIP"/>
</dbReference>
<dbReference type="Pfam" id="PF00170">
    <property type="entry name" value="bZIP_1"/>
    <property type="match status" value="1"/>
</dbReference>
<dbReference type="PROSITE" id="PS00036">
    <property type="entry name" value="BZIP_BASIC"/>
    <property type="match status" value="1"/>
</dbReference>
<keyword evidence="2" id="KW-0539">Nucleus</keyword>
<dbReference type="InterPro" id="IPR046347">
    <property type="entry name" value="bZIP_sf"/>
</dbReference>
<evidence type="ECO:0000313" key="6">
    <source>
        <dbReference type="EMBL" id="CAG8525726.1"/>
    </source>
</evidence>
<feature type="region of interest" description="Disordered" evidence="4">
    <location>
        <begin position="61"/>
        <end position="114"/>
    </location>
</feature>
<feature type="compositionally biased region" description="Polar residues" evidence="4">
    <location>
        <begin position="452"/>
        <end position="471"/>
    </location>
</feature>
<dbReference type="AlphaFoldDB" id="A0A9N9AAF5"/>
<feature type="compositionally biased region" description="Basic and acidic residues" evidence="4">
    <location>
        <begin position="291"/>
        <end position="303"/>
    </location>
</feature>
<dbReference type="GO" id="GO:0090575">
    <property type="term" value="C:RNA polymerase II transcription regulator complex"/>
    <property type="evidence" value="ECO:0007669"/>
    <property type="project" value="TreeGrafter"/>
</dbReference>
<dbReference type="PANTHER" id="PTHR40621:SF6">
    <property type="entry name" value="AP-1-LIKE TRANSCRIPTION FACTOR YAP1-RELATED"/>
    <property type="match status" value="1"/>
</dbReference>
<evidence type="ECO:0000259" key="5">
    <source>
        <dbReference type="PROSITE" id="PS00036"/>
    </source>
</evidence>
<feature type="coiled-coil region" evidence="3">
    <location>
        <begin position="188"/>
        <end position="239"/>
    </location>
</feature>
<evidence type="ECO:0000256" key="3">
    <source>
        <dbReference type="SAM" id="Coils"/>
    </source>
</evidence>
<feature type="compositionally biased region" description="Low complexity" evidence="4">
    <location>
        <begin position="249"/>
        <end position="259"/>
    </location>
</feature>
<feature type="compositionally biased region" description="Polar residues" evidence="4">
    <location>
        <begin position="304"/>
        <end position="325"/>
    </location>
</feature>
<dbReference type="EMBL" id="CAJVPS010001133">
    <property type="protein sequence ID" value="CAG8525726.1"/>
    <property type="molecule type" value="Genomic_DNA"/>
</dbReference>
<reference evidence="6" key="1">
    <citation type="submission" date="2021-06" db="EMBL/GenBank/DDBJ databases">
        <authorList>
            <person name="Kallberg Y."/>
            <person name="Tangrot J."/>
            <person name="Rosling A."/>
        </authorList>
    </citation>
    <scope>NUCLEOTIDE SEQUENCE</scope>
    <source>
        <strain evidence="6">FL130A</strain>
    </source>
</reference>
<dbReference type="OrthoDB" id="2412592at2759"/>
<feature type="compositionally biased region" description="Basic and acidic residues" evidence="4">
    <location>
        <begin position="262"/>
        <end position="273"/>
    </location>
</feature>
<gene>
    <name evidence="6" type="ORF">ALEPTO_LOCUS4692</name>
</gene>
<dbReference type="SUPFAM" id="SSF57959">
    <property type="entry name" value="Leucine zipper domain"/>
    <property type="match status" value="1"/>
</dbReference>
<dbReference type="Proteomes" id="UP000789508">
    <property type="component" value="Unassembled WGS sequence"/>
</dbReference>
<dbReference type="Gene3D" id="1.20.5.170">
    <property type="match status" value="1"/>
</dbReference>
<feature type="compositionally biased region" description="Polar residues" evidence="4">
    <location>
        <begin position="163"/>
        <end position="173"/>
    </location>
</feature>
<feature type="domain" description="BZIP" evidence="5">
    <location>
        <begin position="175"/>
        <end position="190"/>
    </location>
</feature>
<feature type="region of interest" description="Disordered" evidence="4">
    <location>
        <begin position="163"/>
        <end position="188"/>
    </location>
</feature>
<proteinExistence type="predicted"/>
<feature type="compositionally biased region" description="Low complexity" evidence="4">
    <location>
        <begin position="176"/>
        <end position="186"/>
    </location>
</feature>
<feature type="region of interest" description="Disordered" evidence="4">
    <location>
        <begin position="379"/>
        <end position="410"/>
    </location>
</feature>
<evidence type="ECO:0000256" key="2">
    <source>
        <dbReference type="ARBA" id="ARBA00023242"/>
    </source>
</evidence>
<feature type="region of interest" description="Disordered" evidence="4">
    <location>
        <begin position="445"/>
        <end position="471"/>
    </location>
</feature>
<evidence type="ECO:0000256" key="1">
    <source>
        <dbReference type="ARBA" id="ARBA00004123"/>
    </source>
</evidence>
<dbReference type="CDD" id="cd14688">
    <property type="entry name" value="bZIP_YAP"/>
    <property type="match status" value="1"/>
</dbReference>
<evidence type="ECO:0000256" key="4">
    <source>
        <dbReference type="SAM" id="MobiDB-lite"/>
    </source>
</evidence>
<feature type="compositionally biased region" description="Polar residues" evidence="4">
    <location>
        <begin position="99"/>
        <end position="112"/>
    </location>
</feature>
<feature type="region of interest" description="Disordered" evidence="4">
    <location>
        <begin position="1"/>
        <end position="48"/>
    </location>
</feature>
<feature type="compositionally biased region" description="Low complexity" evidence="4">
    <location>
        <begin position="280"/>
        <end position="290"/>
    </location>
</feature>
<dbReference type="GO" id="GO:0001228">
    <property type="term" value="F:DNA-binding transcription activator activity, RNA polymerase II-specific"/>
    <property type="evidence" value="ECO:0007669"/>
    <property type="project" value="TreeGrafter"/>
</dbReference>
<dbReference type="PANTHER" id="PTHR40621">
    <property type="entry name" value="TRANSCRIPTION FACTOR KAPC-RELATED"/>
    <property type="match status" value="1"/>
</dbReference>
<accession>A0A9N9AAF5</accession>
<sequence>MTSYFLPNNTTSSYLPSRPSSMNASTFAAPQISNNQGNHNSPNTPAPSPYYLTVQAPQPLNAANGWNVPTDKRGGPTSPLGYSSQGNPGNGNVGLASPFNGSFPSQPSNGQLQEAKPVLPPRSVLEQNSPTSLAMNHSSPIVSSFSPALSQAQNDVSNIMVNNRSSTNRTVANTKRAAQNRAAQRAFRQRKDRYIKDLEQKAKELDNIKKQYDSLFKELQEKDATINNLKSQLARYKEIEYSDDDLRRNNNASPYSSSNNDDDTRAFDEEPWSRQKIVRNNSNGSGSNNNHHNDHTFFDKESNKNTYPFSPTSPDGSPPQASLNRPGSGLTENPPRGSGTILPPGPNADSTIDPYYRSEYRHSNHLNSSQNIAPIPILHQNGRNSYNHNNSANNNNGAGNHHHSNQNNGNHRVVVVPGEEDTDRVMVDDLCELLRTRSRPTTIPHTLGMSLWTPTNQGTQSGVNGNGTVVS</sequence>
<dbReference type="GO" id="GO:0000976">
    <property type="term" value="F:transcription cis-regulatory region binding"/>
    <property type="evidence" value="ECO:0007669"/>
    <property type="project" value="InterPro"/>
</dbReference>